<dbReference type="Proteomes" id="UP001159363">
    <property type="component" value="Chromosome 10"/>
</dbReference>
<name>A0ABQ9GLV9_9NEOP</name>
<dbReference type="EMBL" id="JARBHB010000011">
    <property type="protein sequence ID" value="KAJ8873011.1"/>
    <property type="molecule type" value="Genomic_DNA"/>
</dbReference>
<organism evidence="1 2">
    <name type="scientific">Dryococelus australis</name>
    <dbReference type="NCBI Taxonomy" id="614101"/>
    <lineage>
        <taxon>Eukaryota</taxon>
        <taxon>Metazoa</taxon>
        <taxon>Ecdysozoa</taxon>
        <taxon>Arthropoda</taxon>
        <taxon>Hexapoda</taxon>
        <taxon>Insecta</taxon>
        <taxon>Pterygota</taxon>
        <taxon>Neoptera</taxon>
        <taxon>Polyneoptera</taxon>
        <taxon>Phasmatodea</taxon>
        <taxon>Verophasmatodea</taxon>
        <taxon>Anareolatae</taxon>
        <taxon>Phasmatidae</taxon>
        <taxon>Eurycanthinae</taxon>
        <taxon>Dryococelus</taxon>
    </lineage>
</organism>
<comment type="caution">
    <text evidence="1">The sequence shown here is derived from an EMBL/GenBank/DDBJ whole genome shotgun (WGS) entry which is preliminary data.</text>
</comment>
<accession>A0ABQ9GLV9</accession>
<reference evidence="1 2" key="1">
    <citation type="submission" date="2023-02" db="EMBL/GenBank/DDBJ databases">
        <title>LHISI_Scaffold_Assembly.</title>
        <authorList>
            <person name="Stuart O.P."/>
            <person name="Cleave R."/>
            <person name="Magrath M.J.L."/>
            <person name="Mikheyev A.S."/>
        </authorList>
    </citation>
    <scope>NUCLEOTIDE SEQUENCE [LARGE SCALE GENOMIC DNA]</scope>
    <source>
        <strain evidence="1">Daus_M_001</strain>
        <tissue evidence="1">Leg muscle</tissue>
    </source>
</reference>
<keyword evidence="2" id="KW-1185">Reference proteome</keyword>
<proteinExistence type="predicted"/>
<evidence type="ECO:0000313" key="1">
    <source>
        <dbReference type="EMBL" id="KAJ8873011.1"/>
    </source>
</evidence>
<gene>
    <name evidence="1" type="ORF">PR048_026627</name>
</gene>
<protein>
    <submittedName>
        <fullName evidence="1">Uncharacterized protein</fullName>
    </submittedName>
</protein>
<evidence type="ECO:0000313" key="2">
    <source>
        <dbReference type="Proteomes" id="UP001159363"/>
    </source>
</evidence>
<sequence length="375" mass="42128">MDRLRRVIQFNCWSRPYPSPENSLLVGLYTRELVHNIPVTESNYSVIWKILEKRFKSLRLAETLHAQKILHLQKVDSGLIKFVMVVEGNLSALEAQKFPVAQRDFLLLNIAREVGYTTQAGIEVSNEEDVPSYSKVLKFFDRKARVLDHVQLAADDQPPARYICKSPPSQRKFSSWNKFWSISHGNNSQSYKDNPCFSSAQYSINCHSKFCCQQCQHTHHILIHFLRYTSSDDTYQYTTDPAGHEKGNSKSAAMCSSFFSEEDGILTTILLKTARINVNDSSGQYQVVCALLDIASQRVCETLGTLLISVNISGIGHARTDSRGSFVCEITSLHMPDLHLTTRALILNNIAGDLPSAEIVTKNLAHLKNIPPAGP</sequence>